<dbReference type="GO" id="GO:0005737">
    <property type="term" value="C:cytoplasm"/>
    <property type="evidence" value="ECO:0007669"/>
    <property type="project" value="TreeGrafter"/>
</dbReference>
<evidence type="ECO:0000313" key="4">
    <source>
        <dbReference type="EMBL" id="EFJ49188.1"/>
    </source>
</evidence>
<dbReference type="PANTHER" id="PTHR24346:SF77">
    <property type="entry name" value="SERINE THREONINE PROTEIN KINASE"/>
    <property type="match status" value="1"/>
</dbReference>
<dbReference type="PANTHER" id="PTHR24346">
    <property type="entry name" value="MAP/MICROTUBULE AFFINITY-REGULATING KINASE"/>
    <property type="match status" value="1"/>
</dbReference>
<dbReference type="SUPFAM" id="SSF56112">
    <property type="entry name" value="Protein kinase-like (PK-like)"/>
    <property type="match status" value="1"/>
</dbReference>
<sequence>EIAVMKELDHPNVVKLYEVIHDPSNNKLLMTMEYVEGGCVPIPEATAVKYFRDVVKGLEYLHFNRIVHGDLKPDNLLMSSSGKVKISDFGSARFCEKSDMIFATAGTPSFMAPEMCQGKQFNGFPGDIWALGICLFMFVFGKPPFTGTTTYQIYEAIQRGELQFPPEIPASTELRDLLTRLLQKDPAQRISLEEIPAHPWV</sequence>
<protein>
    <recommendedName>
        <fullName evidence="3">Protein kinase domain-containing protein</fullName>
    </recommendedName>
</protein>
<evidence type="ECO:0000256" key="2">
    <source>
        <dbReference type="ARBA" id="ARBA00022840"/>
    </source>
</evidence>
<dbReference type="PROSITE" id="PS50011">
    <property type="entry name" value="PROTEIN_KINASE_DOM"/>
    <property type="match status" value="1"/>
</dbReference>
<dbReference type="InterPro" id="IPR011009">
    <property type="entry name" value="Kinase-like_dom_sf"/>
</dbReference>
<reference evidence="4 5" key="1">
    <citation type="journal article" date="2010" name="Science">
        <title>Genomic analysis of organismal complexity in the multicellular green alga Volvox carteri.</title>
        <authorList>
            <person name="Prochnik S.E."/>
            <person name="Umen J."/>
            <person name="Nedelcu A.M."/>
            <person name="Hallmann A."/>
            <person name="Miller S.M."/>
            <person name="Nishii I."/>
            <person name="Ferris P."/>
            <person name="Kuo A."/>
            <person name="Mitros T."/>
            <person name="Fritz-Laylin L.K."/>
            <person name="Hellsten U."/>
            <person name="Chapman J."/>
            <person name="Simakov O."/>
            <person name="Rensing S.A."/>
            <person name="Terry A."/>
            <person name="Pangilinan J."/>
            <person name="Kapitonov V."/>
            <person name="Jurka J."/>
            <person name="Salamov A."/>
            <person name="Shapiro H."/>
            <person name="Schmutz J."/>
            <person name="Grimwood J."/>
            <person name="Lindquist E."/>
            <person name="Lucas S."/>
            <person name="Grigoriev I.V."/>
            <person name="Schmitt R."/>
            <person name="Kirk D."/>
            <person name="Rokhsar D.S."/>
        </authorList>
    </citation>
    <scope>NUCLEOTIDE SEQUENCE [LARGE SCALE GENOMIC DNA]</scope>
    <source>
        <strain evidence="5">f. Nagariensis / Eve</strain>
    </source>
</reference>
<feature type="domain" description="Protein kinase" evidence="3">
    <location>
        <begin position="1"/>
        <end position="201"/>
    </location>
</feature>
<accession>D8TTE8</accession>
<feature type="non-terminal residue" evidence="4">
    <location>
        <position position="201"/>
    </location>
</feature>
<dbReference type="AlphaFoldDB" id="D8TTE8"/>
<evidence type="ECO:0000313" key="5">
    <source>
        <dbReference type="Proteomes" id="UP000001058"/>
    </source>
</evidence>
<dbReference type="InterPro" id="IPR008271">
    <property type="entry name" value="Ser/Thr_kinase_AS"/>
</dbReference>
<organism evidence="5">
    <name type="scientific">Volvox carteri f. nagariensis</name>
    <dbReference type="NCBI Taxonomy" id="3068"/>
    <lineage>
        <taxon>Eukaryota</taxon>
        <taxon>Viridiplantae</taxon>
        <taxon>Chlorophyta</taxon>
        <taxon>core chlorophytes</taxon>
        <taxon>Chlorophyceae</taxon>
        <taxon>CS clade</taxon>
        <taxon>Chlamydomonadales</taxon>
        <taxon>Volvocaceae</taxon>
        <taxon>Volvox</taxon>
    </lineage>
</organism>
<keyword evidence="2" id="KW-0067">ATP-binding</keyword>
<dbReference type="OrthoDB" id="68483at2759"/>
<dbReference type="InParanoid" id="D8TTE8"/>
<evidence type="ECO:0000259" key="3">
    <source>
        <dbReference type="PROSITE" id="PS50011"/>
    </source>
</evidence>
<dbReference type="PROSITE" id="PS00108">
    <property type="entry name" value="PROTEIN_KINASE_ST"/>
    <property type="match status" value="1"/>
</dbReference>
<dbReference type="GO" id="GO:0035556">
    <property type="term" value="P:intracellular signal transduction"/>
    <property type="evidence" value="ECO:0007669"/>
    <property type="project" value="TreeGrafter"/>
</dbReference>
<feature type="non-terminal residue" evidence="4">
    <location>
        <position position="1"/>
    </location>
</feature>
<dbReference type="GO" id="GO:0005524">
    <property type="term" value="F:ATP binding"/>
    <property type="evidence" value="ECO:0007669"/>
    <property type="project" value="UniProtKB-KW"/>
</dbReference>
<dbReference type="Gene3D" id="1.10.510.10">
    <property type="entry name" value="Transferase(Phosphotransferase) domain 1"/>
    <property type="match status" value="1"/>
</dbReference>
<dbReference type="Proteomes" id="UP000001058">
    <property type="component" value="Unassembled WGS sequence"/>
</dbReference>
<dbReference type="RefSeq" id="XP_002949636.1">
    <property type="nucleotide sequence ID" value="XM_002949590.1"/>
</dbReference>
<name>D8TTE8_VOLCA</name>
<dbReference type="KEGG" id="vcn:VOLCADRAFT_43050"/>
<dbReference type="InterPro" id="IPR000719">
    <property type="entry name" value="Prot_kinase_dom"/>
</dbReference>
<evidence type="ECO:0000256" key="1">
    <source>
        <dbReference type="ARBA" id="ARBA00022741"/>
    </source>
</evidence>
<dbReference type="eggNOG" id="KOG0585">
    <property type="taxonomic scope" value="Eukaryota"/>
</dbReference>
<dbReference type="GO" id="GO:0004674">
    <property type="term" value="F:protein serine/threonine kinase activity"/>
    <property type="evidence" value="ECO:0007669"/>
    <property type="project" value="TreeGrafter"/>
</dbReference>
<keyword evidence="5" id="KW-1185">Reference proteome</keyword>
<dbReference type="Pfam" id="PF00069">
    <property type="entry name" value="Pkinase"/>
    <property type="match status" value="1"/>
</dbReference>
<gene>
    <name evidence="4" type="ORF">VOLCADRAFT_43050</name>
</gene>
<dbReference type="EMBL" id="GL378336">
    <property type="protein sequence ID" value="EFJ49188.1"/>
    <property type="molecule type" value="Genomic_DNA"/>
</dbReference>
<dbReference type="GeneID" id="9618912"/>
<proteinExistence type="predicted"/>
<dbReference type="CDD" id="cd14008">
    <property type="entry name" value="STKc_LKB1_CaMKK"/>
    <property type="match status" value="1"/>
</dbReference>
<keyword evidence="1" id="KW-0547">Nucleotide-binding</keyword>
<dbReference type="SMART" id="SM00220">
    <property type="entry name" value="S_TKc"/>
    <property type="match status" value="1"/>
</dbReference>